<dbReference type="Gene3D" id="1.10.357.10">
    <property type="entry name" value="Tetracycline Repressor, domain 2"/>
    <property type="match status" value="1"/>
</dbReference>
<dbReference type="PRINTS" id="PR00455">
    <property type="entry name" value="HTHTETR"/>
</dbReference>
<reference evidence="6 7" key="1">
    <citation type="journal article" date="2014" name="Antonie Van Leeuwenhoek">
        <title>Hyphomonas beringensis sp. nov. and Hyphomonas chukchiensis sp. nov., isolated from surface seawater of the Bering Sea and Chukchi Sea.</title>
        <authorList>
            <person name="Li C."/>
            <person name="Lai Q."/>
            <person name="Li G."/>
            <person name="Dong C."/>
            <person name="Wang J."/>
            <person name="Liao Y."/>
            <person name="Shao Z."/>
        </authorList>
    </citation>
    <scope>NUCLEOTIDE SEQUENCE [LARGE SCALE GENOMIC DNA]</scope>
    <source>
        <strain evidence="6 7">BH-BN04-4</strain>
    </source>
</reference>
<dbReference type="Pfam" id="PF00440">
    <property type="entry name" value="TetR_N"/>
    <property type="match status" value="1"/>
</dbReference>
<evidence type="ECO:0000256" key="4">
    <source>
        <dbReference type="PROSITE-ProRule" id="PRU00335"/>
    </source>
</evidence>
<evidence type="ECO:0000256" key="2">
    <source>
        <dbReference type="ARBA" id="ARBA00023125"/>
    </source>
</evidence>
<dbReference type="SUPFAM" id="SSF48498">
    <property type="entry name" value="Tetracyclin repressor-like, C-terminal domain"/>
    <property type="match status" value="1"/>
</dbReference>
<dbReference type="PANTHER" id="PTHR30055">
    <property type="entry name" value="HTH-TYPE TRANSCRIPTIONAL REGULATOR RUTR"/>
    <property type="match status" value="1"/>
</dbReference>
<keyword evidence="3" id="KW-0804">Transcription</keyword>
<dbReference type="EMBL" id="AWFG01000052">
    <property type="protein sequence ID" value="KCZ55982.1"/>
    <property type="molecule type" value="Genomic_DNA"/>
</dbReference>
<proteinExistence type="predicted"/>
<dbReference type="STRING" id="1280947.HY30_06920"/>
<keyword evidence="1" id="KW-0805">Transcription regulation</keyword>
<dbReference type="SUPFAM" id="SSF46689">
    <property type="entry name" value="Homeodomain-like"/>
    <property type="match status" value="1"/>
</dbReference>
<dbReference type="InterPro" id="IPR009057">
    <property type="entry name" value="Homeodomain-like_sf"/>
</dbReference>
<dbReference type="InterPro" id="IPR036271">
    <property type="entry name" value="Tet_transcr_reg_TetR-rel_C_sf"/>
</dbReference>
<feature type="DNA-binding region" description="H-T-H motif" evidence="4">
    <location>
        <begin position="50"/>
        <end position="69"/>
    </location>
</feature>
<evidence type="ECO:0000256" key="1">
    <source>
        <dbReference type="ARBA" id="ARBA00023015"/>
    </source>
</evidence>
<dbReference type="eggNOG" id="COG1309">
    <property type="taxonomic scope" value="Bacteria"/>
</dbReference>
<dbReference type="Proteomes" id="UP000027190">
    <property type="component" value="Unassembled WGS sequence"/>
</dbReference>
<sequence length="224" mass="25948">MVRTVGSNLPVRYNQAMSRPRFENLDPSKQRLLMDAAAAEFGTRGFEGASLNRILEVAGISKSSLYYYFDDKADLFRTLLEKSLLKMQDEIGPFDPLDLDRSSFWPECERFYGKCVDMLGRDEWFVRLGRMFYQFQNSQSLAESAEEMFSIARQWAKVLLEHGQALGQVRTDLPIDLLVTCTLGLAQALDEWVFLNWEKIEGKDRKEMTSSHIGMFRRLLYPEN</sequence>
<dbReference type="PATRIC" id="fig|1280947.3.peg.2813"/>
<keyword evidence="7" id="KW-1185">Reference proteome</keyword>
<dbReference type="InterPro" id="IPR050109">
    <property type="entry name" value="HTH-type_TetR-like_transc_reg"/>
</dbReference>
<dbReference type="GO" id="GO:0003700">
    <property type="term" value="F:DNA-binding transcription factor activity"/>
    <property type="evidence" value="ECO:0007669"/>
    <property type="project" value="TreeGrafter"/>
</dbReference>
<name>A0A062UCD5_9PROT</name>
<dbReference type="InterPro" id="IPR001647">
    <property type="entry name" value="HTH_TetR"/>
</dbReference>
<evidence type="ECO:0000256" key="3">
    <source>
        <dbReference type="ARBA" id="ARBA00023163"/>
    </source>
</evidence>
<evidence type="ECO:0000313" key="7">
    <source>
        <dbReference type="Proteomes" id="UP000027190"/>
    </source>
</evidence>
<dbReference type="AlphaFoldDB" id="A0A062UCD5"/>
<dbReference type="OrthoDB" id="8478851at2"/>
<dbReference type="PANTHER" id="PTHR30055:SF234">
    <property type="entry name" value="HTH-TYPE TRANSCRIPTIONAL REGULATOR BETI"/>
    <property type="match status" value="1"/>
</dbReference>
<dbReference type="RefSeq" id="WP_034741997.1">
    <property type="nucleotide sequence ID" value="NZ_AWFG01000052.1"/>
</dbReference>
<feature type="domain" description="HTH tetR-type" evidence="5">
    <location>
        <begin position="27"/>
        <end position="87"/>
    </location>
</feature>
<gene>
    <name evidence="6" type="ORF">HY30_06920</name>
</gene>
<comment type="caution">
    <text evidence="6">The sequence shown here is derived from an EMBL/GenBank/DDBJ whole genome shotgun (WGS) entry which is preliminary data.</text>
</comment>
<dbReference type="GO" id="GO:0000976">
    <property type="term" value="F:transcription cis-regulatory region binding"/>
    <property type="evidence" value="ECO:0007669"/>
    <property type="project" value="TreeGrafter"/>
</dbReference>
<organism evidence="6 7">
    <name type="scientific">Hyphomonas chukchiensis</name>
    <dbReference type="NCBI Taxonomy" id="1280947"/>
    <lineage>
        <taxon>Bacteria</taxon>
        <taxon>Pseudomonadati</taxon>
        <taxon>Pseudomonadota</taxon>
        <taxon>Alphaproteobacteria</taxon>
        <taxon>Hyphomonadales</taxon>
        <taxon>Hyphomonadaceae</taxon>
        <taxon>Hyphomonas</taxon>
    </lineage>
</organism>
<evidence type="ECO:0000313" key="6">
    <source>
        <dbReference type="EMBL" id="KCZ55982.1"/>
    </source>
</evidence>
<protein>
    <recommendedName>
        <fullName evidence="5">HTH tetR-type domain-containing protein</fullName>
    </recommendedName>
</protein>
<keyword evidence="2 4" id="KW-0238">DNA-binding</keyword>
<evidence type="ECO:0000259" key="5">
    <source>
        <dbReference type="PROSITE" id="PS50977"/>
    </source>
</evidence>
<accession>A0A062UCD5</accession>
<dbReference type="PROSITE" id="PS50977">
    <property type="entry name" value="HTH_TETR_2"/>
    <property type="match status" value="1"/>
</dbReference>